<dbReference type="EMBL" id="MTYJ01000294">
    <property type="protein sequence ID" value="OWA52947.1"/>
    <property type="molecule type" value="Genomic_DNA"/>
</dbReference>
<dbReference type="SUPFAM" id="SSF58038">
    <property type="entry name" value="SNARE fusion complex"/>
    <property type="match status" value="1"/>
</dbReference>
<dbReference type="Pfam" id="PF00957">
    <property type="entry name" value="Synaptobrevin"/>
    <property type="match status" value="1"/>
</dbReference>
<dbReference type="OrthoDB" id="10659217at2759"/>
<dbReference type="Gene3D" id="1.20.5.110">
    <property type="match status" value="1"/>
</dbReference>
<gene>
    <name evidence="5" type="ORF">BV898_17389</name>
</gene>
<feature type="domain" description="V-SNARE coiled-coil homology" evidence="4">
    <location>
        <begin position="115"/>
        <end position="175"/>
    </location>
</feature>
<dbReference type="AlphaFoldDB" id="A0A9X6NEZ2"/>
<keyword evidence="1" id="KW-0175">Coiled coil</keyword>
<sequence>MNRHDLHKSSPQLSDKVNLSSDTEQSTATADTTSDPSTGTSTPLTTDTDGETSVSTPLHDAVTGEFPVVLAAAVPMVDLSPSSSVSSSTGLLRSEMKDDAQHQKTDAQRAAKRSRIEATRKRVDKLTEKARESVQLILERGDKIEDLNERAHNLLTESYQFKKTTKTLKTKLWRKNMKMMIGVGVALVVLIVVLLIAFLPQSRVAINSLKRQTIQYPNHLFIT</sequence>
<evidence type="ECO:0000313" key="6">
    <source>
        <dbReference type="Proteomes" id="UP000192578"/>
    </source>
</evidence>
<dbReference type="InterPro" id="IPR001388">
    <property type="entry name" value="Synaptobrevin-like"/>
</dbReference>
<keyword evidence="6" id="KW-1185">Reference proteome</keyword>
<accession>A0A9X6NEZ2</accession>
<feature type="compositionally biased region" description="Low complexity" evidence="2">
    <location>
        <begin position="79"/>
        <end position="93"/>
    </location>
</feature>
<evidence type="ECO:0000256" key="1">
    <source>
        <dbReference type="PROSITE-ProRule" id="PRU00290"/>
    </source>
</evidence>
<keyword evidence="3" id="KW-1133">Transmembrane helix</keyword>
<dbReference type="PROSITE" id="PS50892">
    <property type="entry name" value="V_SNARE"/>
    <property type="match status" value="1"/>
</dbReference>
<dbReference type="PANTHER" id="PTHR45701">
    <property type="entry name" value="SYNAPTOBREVIN FAMILY MEMBER"/>
    <property type="match status" value="1"/>
</dbReference>
<comment type="caution">
    <text evidence="5">The sequence shown here is derived from an EMBL/GenBank/DDBJ whole genome shotgun (WGS) entry which is preliminary data.</text>
</comment>
<evidence type="ECO:0000256" key="2">
    <source>
        <dbReference type="SAM" id="MobiDB-lite"/>
    </source>
</evidence>
<feature type="transmembrane region" description="Helical" evidence="3">
    <location>
        <begin position="179"/>
        <end position="199"/>
    </location>
</feature>
<evidence type="ECO:0000259" key="4">
    <source>
        <dbReference type="PROSITE" id="PS50892"/>
    </source>
</evidence>
<keyword evidence="3" id="KW-0812">Transmembrane</keyword>
<dbReference type="InterPro" id="IPR042855">
    <property type="entry name" value="V_SNARE_CC"/>
</dbReference>
<feature type="region of interest" description="Disordered" evidence="2">
    <location>
        <begin position="1"/>
        <end position="58"/>
    </location>
</feature>
<dbReference type="GO" id="GO:0016020">
    <property type="term" value="C:membrane"/>
    <property type="evidence" value="ECO:0007669"/>
    <property type="project" value="InterPro"/>
</dbReference>
<proteinExistence type="predicted"/>
<evidence type="ECO:0000313" key="5">
    <source>
        <dbReference type="EMBL" id="OWA52947.1"/>
    </source>
</evidence>
<protein>
    <recommendedName>
        <fullName evidence="4">V-SNARE coiled-coil homology domain-containing protein</fullName>
    </recommendedName>
</protein>
<reference evidence="6" key="1">
    <citation type="submission" date="2017-01" db="EMBL/GenBank/DDBJ databases">
        <title>Comparative genomics of anhydrobiosis in the tardigrade Hypsibius dujardini.</title>
        <authorList>
            <person name="Yoshida Y."/>
            <person name="Koutsovoulos G."/>
            <person name="Laetsch D."/>
            <person name="Stevens L."/>
            <person name="Kumar S."/>
            <person name="Horikawa D."/>
            <person name="Ishino K."/>
            <person name="Komine S."/>
            <person name="Tomita M."/>
            <person name="Blaxter M."/>
            <person name="Arakawa K."/>
        </authorList>
    </citation>
    <scope>NUCLEOTIDE SEQUENCE [LARGE SCALE GENOMIC DNA]</scope>
    <source>
        <strain evidence="6">Z151</strain>
    </source>
</reference>
<dbReference type="PRINTS" id="PR00219">
    <property type="entry name" value="SYNAPTOBREVN"/>
</dbReference>
<keyword evidence="3" id="KW-0472">Membrane</keyword>
<dbReference type="InterPro" id="IPR016444">
    <property type="entry name" value="Synaptobrevin/VAMP"/>
</dbReference>
<dbReference type="Proteomes" id="UP000192578">
    <property type="component" value="Unassembled WGS sequence"/>
</dbReference>
<organism evidence="5 6">
    <name type="scientific">Hypsibius exemplaris</name>
    <name type="common">Freshwater tardigrade</name>
    <dbReference type="NCBI Taxonomy" id="2072580"/>
    <lineage>
        <taxon>Eukaryota</taxon>
        <taxon>Metazoa</taxon>
        <taxon>Ecdysozoa</taxon>
        <taxon>Tardigrada</taxon>
        <taxon>Eutardigrada</taxon>
        <taxon>Parachela</taxon>
        <taxon>Hypsibioidea</taxon>
        <taxon>Hypsibiidae</taxon>
        <taxon>Hypsibius</taxon>
    </lineage>
</organism>
<evidence type="ECO:0000256" key="3">
    <source>
        <dbReference type="SAM" id="Phobius"/>
    </source>
</evidence>
<dbReference type="GO" id="GO:0016192">
    <property type="term" value="P:vesicle-mediated transport"/>
    <property type="evidence" value="ECO:0007669"/>
    <property type="project" value="InterPro"/>
</dbReference>
<feature type="compositionally biased region" description="Basic and acidic residues" evidence="2">
    <location>
        <begin position="94"/>
        <end position="119"/>
    </location>
</feature>
<name>A0A9X6NEZ2_HYPEX</name>
<feature type="compositionally biased region" description="Polar residues" evidence="2">
    <location>
        <begin position="9"/>
        <end position="19"/>
    </location>
</feature>
<feature type="compositionally biased region" description="Low complexity" evidence="2">
    <location>
        <begin position="20"/>
        <end position="53"/>
    </location>
</feature>
<feature type="region of interest" description="Disordered" evidence="2">
    <location>
        <begin position="79"/>
        <end position="119"/>
    </location>
</feature>